<keyword evidence="4" id="KW-1185">Reference proteome</keyword>
<dbReference type="Proteomes" id="UP000016638">
    <property type="component" value="Unassembled WGS sequence"/>
</dbReference>
<evidence type="ECO:0000313" key="3">
    <source>
        <dbReference type="EMBL" id="ERL10805.1"/>
    </source>
</evidence>
<evidence type="ECO:0000256" key="1">
    <source>
        <dbReference type="SAM" id="MobiDB-lite"/>
    </source>
</evidence>
<evidence type="ECO:0000313" key="4">
    <source>
        <dbReference type="Proteomes" id="UP000016638"/>
    </source>
</evidence>
<dbReference type="PATRIC" id="fig|1125712.3.peg.63"/>
<comment type="caution">
    <text evidence="3">The sequence shown here is derived from an EMBL/GenBank/DDBJ whole genome shotgun (WGS) entry which is preliminary data.</text>
</comment>
<dbReference type="AlphaFoldDB" id="U2TX05"/>
<sequence>MPRTASHQQQPPLTRQAVPSPSRTGYDYSYEDERRARPPHPSSRAGASALGTVAHVVAVICRICAIVLSVLVIAAACLSGSMRLYLVGLMNVVGRWIPRPLLGVLVVETPLGGAFRGDFALTAIILFVIDWMLCRLARRWRMR</sequence>
<feature type="compositionally biased region" description="Polar residues" evidence="1">
    <location>
        <begin position="1"/>
        <end position="23"/>
    </location>
</feature>
<reference evidence="3 4" key="1">
    <citation type="submission" date="2013-08" db="EMBL/GenBank/DDBJ databases">
        <authorList>
            <person name="Durkin A.S."/>
            <person name="Haft D.R."/>
            <person name="McCorrison J."/>
            <person name="Torralba M."/>
            <person name="Gillis M."/>
            <person name="Haft D.H."/>
            <person name="Methe B."/>
            <person name="Sutton G."/>
            <person name="Nelson K.E."/>
        </authorList>
    </citation>
    <scope>NUCLEOTIDE SEQUENCE [LARGE SCALE GENOMIC DNA]</scope>
    <source>
        <strain evidence="3 4">F0195</strain>
    </source>
</reference>
<feature type="transmembrane region" description="Helical" evidence="2">
    <location>
        <begin position="119"/>
        <end position="137"/>
    </location>
</feature>
<evidence type="ECO:0000256" key="2">
    <source>
        <dbReference type="SAM" id="Phobius"/>
    </source>
</evidence>
<keyword evidence="2" id="KW-1133">Transmembrane helix</keyword>
<keyword evidence="2" id="KW-0472">Membrane</keyword>
<name>U2TX05_9ACTN</name>
<feature type="transmembrane region" description="Helical" evidence="2">
    <location>
        <begin position="53"/>
        <end position="77"/>
    </location>
</feature>
<keyword evidence="2" id="KW-0812">Transmembrane</keyword>
<dbReference type="EMBL" id="AWEZ01000004">
    <property type="protein sequence ID" value="ERL10805.1"/>
    <property type="molecule type" value="Genomic_DNA"/>
</dbReference>
<proteinExistence type="predicted"/>
<dbReference type="STRING" id="1125712.HMPREF1316_2211"/>
<protein>
    <submittedName>
        <fullName evidence="3">Uncharacterized protein</fullName>
    </submittedName>
</protein>
<gene>
    <name evidence="3" type="ORF">HMPREF1316_2211</name>
</gene>
<dbReference type="eggNOG" id="ENOG5031TZF">
    <property type="taxonomic scope" value="Bacteria"/>
</dbReference>
<accession>U2TX05</accession>
<organism evidence="3 4">
    <name type="scientific">Olsenella profusa F0195</name>
    <dbReference type="NCBI Taxonomy" id="1125712"/>
    <lineage>
        <taxon>Bacteria</taxon>
        <taxon>Bacillati</taxon>
        <taxon>Actinomycetota</taxon>
        <taxon>Coriobacteriia</taxon>
        <taxon>Coriobacteriales</taxon>
        <taxon>Atopobiaceae</taxon>
        <taxon>Olsenella</taxon>
    </lineage>
</organism>
<feature type="region of interest" description="Disordered" evidence="1">
    <location>
        <begin position="1"/>
        <end position="46"/>
    </location>
</feature>